<dbReference type="InParanoid" id="A0A0C9ZUW5"/>
<gene>
    <name evidence="2" type="ORF">CY34DRAFT_813799</name>
</gene>
<name>A0A0C9ZUW5_9AGAM</name>
<keyword evidence="3" id="KW-1185">Reference proteome</keyword>
<proteinExistence type="predicted"/>
<evidence type="ECO:0000256" key="1">
    <source>
        <dbReference type="SAM" id="MobiDB-lite"/>
    </source>
</evidence>
<dbReference type="HOGENOM" id="CLU_1190571_0_0_1"/>
<reference evidence="3" key="2">
    <citation type="submission" date="2015-01" db="EMBL/GenBank/DDBJ databases">
        <title>Evolutionary Origins and Diversification of the Mycorrhizal Mutualists.</title>
        <authorList>
            <consortium name="DOE Joint Genome Institute"/>
            <consortium name="Mycorrhizal Genomics Consortium"/>
            <person name="Kohler A."/>
            <person name="Kuo A."/>
            <person name="Nagy L.G."/>
            <person name="Floudas D."/>
            <person name="Copeland A."/>
            <person name="Barry K.W."/>
            <person name="Cichocki N."/>
            <person name="Veneault-Fourrey C."/>
            <person name="LaButti K."/>
            <person name="Lindquist E.A."/>
            <person name="Lipzen A."/>
            <person name="Lundell T."/>
            <person name="Morin E."/>
            <person name="Murat C."/>
            <person name="Riley R."/>
            <person name="Ohm R."/>
            <person name="Sun H."/>
            <person name="Tunlid A."/>
            <person name="Henrissat B."/>
            <person name="Grigoriev I.V."/>
            <person name="Hibbett D.S."/>
            <person name="Martin F."/>
        </authorList>
    </citation>
    <scope>NUCLEOTIDE SEQUENCE [LARGE SCALE GENOMIC DNA]</scope>
    <source>
        <strain evidence="3">UH-Slu-Lm8-n1</strain>
    </source>
</reference>
<feature type="compositionally biased region" description="Polar residues" evidence="1">
    <location>
        <begin position="183"/>
        <end position="194"/>
    </location>
</feature>
<dbReference type="OrthoDB" id="2692537at2759"/>
<organism evidence="2 3">
    <name type="scientific">Suillus luteus UH-Slu-Lm8-n1</name>
    <dbReference type="NCBI Taxonomy" id="930992"/>
    <lineage>
        <taxon>Eukaryota</taxon>
        <taxon>Fungi</taxon>
        <taxon>Dikarya</taxon>
        <taxon>Basidiomycota</taxon>
        <taxon>Agaricomycotina</taxon>
        <taxon>Agaricomycetes</taxon>
        <taxon>Agaricomycetidae</taxon>
        <taxon>Boletales</taxon>
        <taxon>Suillineae</taxon>
        <taxon>Suillaceae</taxon>
        <taxon>Suillus</taxon>
    </lineage>
</organism>
<sequence>MGVNDDSSTTGGAHPHSSASAFLARLALLLHRFRPHDAEANELQQPSAPLRLHLHVILARLSSFFPRSQLHTEDTEPHIVTPSRSRPNALMNLLSSRFRSQHRTNEEIELSQRAMHPHVAEVAPMRDREVLFVAERAQAHRPYYQSAGTATLGARPSHSRPIRLFGHIGLYLCCVFNHHTDGSGQPMQQQEGPVSTQASSLQTTPTTLSTSTTLTTTAPVAATAQPQPLPLRTRFVLFLCCASPPHAVDGH</sequence>
<feature type="region of interest" description="Disordered" evidence="1">
    <location>
        <begin position="183"/>
        <end position="214"/>
    </location>
</feature>
<dbReference type="AlphaFoldDB" id="A0A0C9ZUW5"/>
<protein>
    <submittedName>
        <fullName evidence="2">Uncharacterized protein</fullName>
    </submittedName>
</protein>
<evidence type="ECO:0000313" key="2">
    <source>
        <dbReference type="EMBL" id="KIK33186.1"/>
    </source>
</evidence>
<feature type="compositionally biased region" description="Low complexity" evidence="1">
    <location>
        <begin position="195"/>
        <end position="214"/>
    </location>
</feature>
<dbReference type="Proteomes" id="UP000054485">
    <property type="component" value="Unassembled WGS sequence"/>
</dbReference>
<dbReference type="EMBL" id="KN836000">
    <property type="protein sequence ID" value="KIK33186.1"/>
    <property type="molecule type" value="Genomic_DNA"/>
</dbReference>
<accession>A0A0C9ZUW5</accession>
<reference evidence="2 3" key="1">
    <citation type="submission" date="2014-04" db="EMBL/GenBank/DDBJ databases">
        <authorList>
            <consortium name="DOE Joint Genome Institute"/>
            <person name="Kuo A."/>
            <person name="Ruytinx J."/>
            <person name="Rineau F."/>
            <person name="Colpaert J."/>
            <person name="Kohler A."/>
            <person name="Nagy L.G."/>
            <person name="Floudas D."/>
            <person name="Copeland A."/>
            <person name="Barry K.W."/>
            <person name="Cichocki N."/>
            <person name="Veneault-Fourrey C."/>
            <person name="LaButti K."/>
            <person name="Lindquist E.A."/>
            <person name="Lipzen A."/>
            <person name="Lundell T."/>
            <person name="Morin E."/>
            <person name="Murat C."/>
            <person name="Sun H."/>
            <person name="Tunlid A."/>
            <person name="Henrissat B."/>
            <person name="Grigoriev I.V."/>
            <person name="Hibbett D.S."/>
            <person name="Martin F."/>
            <person name="Nordberg H.P."/>
            <person name="Cantor M.N."/>
            <person name="Hua S.X."/>
        </authorList>
    </citation>
    <scope>NUCLEOTIDE SEQUENCE [LARGE SCALE GENOMIC DNA]</scope>
    <source>
        <strain evidence="2 3">UH-Slu-Lm8-n1</strain>
    </source>
</reference>
<evidence type="ECO:0000313" key="3">
    <source>
        <dbReference type="Proteomes" id="UP000054485"/>
    </source>
</evidence>